<evidence type="ECO:0000259" key="1">
    <source>
        <dbReference type="PROSITE" id="PS51746"/>
    </source>
</evidence>
<dbReference type="OrthoDB" id="9801841at2"/>
<dbReference type="RefSeq" id="WP_092589299.1">
    <property type="nucleotide sequence ID" value="NZ_FMWL01000002.1"/>
</dbReference>
<feature type="domain" description="PPM-type phosphatase" evidence="1">
    <location>
        <begin position="3"/>
        <end position="237"/>
    </location>
</feature>
<dbReference type="Proteomes" id="UP000199208">
    <property type="component" value="Unassembled WGS sequence"/>
</dbReference>
<organism evidence="2 3">
    <name type="scientific">Acidaminobacter hydrogenoformans DSM 2784</name>
    <dbReference type="NCBI Taxonomy" id="1120920"/>
    <lineage>
        <taxon>Bacteria</taxon>
        <taxon>Bacillati</taxon>
        <taxon>Bacillota</taxon>
        <taxon>Clostridia</taxon>
        <taxon>Peptostreptococcales</taxon>
        <taxon>Acidaminobacteraceae</taxon>
        <taxon>Acidaminobacter</taxon>
    </lineage>
</organism>
<dbReference type="SMART" id="SM00331">
    <property type="entry name" value="PP2C_SIG"/>
    <property type="match status" value="1"/>
</dbReference>
<dbReference type="SUPFAM" id="SSF81606">
    <property type="entry name" value="PP2C-like"/>
    <property type="match status" value="1"/>
</dbReference>
<proteinExistence type="predicted"/>
<dbReference type="STRING" id="1120920.SAMN03080599_00493"/>
<dbReference type="Pfam" id="PF13672">
    <property type="entry name" value="PP2C_2"/>
    <property type="match status" value="1"/>
</dbReference>
<dbReference type="NCBIfam" id="NF033484">
    <property type="entry name" value="Stp1_PP2C_phos"/>
    <property type="match status" value="1"/>
</dbReference>
<dbReference type="InterPro" id="IPR001932">
    <property type="entry name" value="PPM-type_phosphatase-like_dom"/>
</dbReference>
<protein>
    <submittedName>
        <fullName evidence="2">Protein phosphatase</fullName>
    </submittedName>
</protein>
<reference evidence="2 3" key="1">
    <citation type="submission" date="2016-10" db="EMBL/GenBank/DDBJ databases">
        <authorList>
            <person name="de Groot N.N."/>
        </authorList>
    </citation>
    <scope>NUCLEOTIDE SEQUENCE [LARGE SCALE GENOMIC DNA]</scope>
    <source>
        <strain evidence="2 3">DSM 2784</strain>
    </source>
</reference>
<evidence type="ECO:0000313" key="3">
    <source>
        <dbReference type="Proteomes" id="UP000199208"/>
    </source>
</evidence>
<keyword evidence="3" id="KW-1185">Reference proteome</keyword>
<dbReference type="PANTHER" id="PTHR47992">
    <property type="entry name" value="PROTEIN PHOSPHATASE"/>
    <property type="match status" value="1"/>
</dbReference>
<sequence>MKTAGLSHIGKIRTNNEDAYYIDEKLHLIAVADGMGGHKAGEIASGIAVEALASMNQLAQNEALQPAEIYRQVFSDANQKIWVKAHESEDCKGMGTTLTSVWIQDGLAYVAHIGDSRAYRMREGILKQVTRDHTLVEELIKNGSIDREAALSHPQKNVLMKAVGADDRVTPDLHEIEAQAGDLFLLCSDGLTHYLKAEEINEILTAKRTLEERLSQLVELALERGGADNITAVAIELDGQGGETQWTES</sequence>
<accession>A0A1G5RT06</accession>
<dbReference type="GO" id="GO:0004722">
    <property type="term" value="F:protein serine/threonine phosphatase activity"/>
    <property type="evidence" value="ECO:0007669"/>
    <property type="project" value="InterPro"/>
</dbReference>
<gene>
    <name evidence="2" type="ORF">SAMN03080599_00493</name>
</gene>
<dbReference type="EMBL" id="FMWL01000002">
    <property type="protein sequence ID" value="SCZ76958.1"/>
    <property type="molecule type" value="Genomic_DNA"/>
</dbReference>
<dbReference type="AlphaFoldDB" id="A0A1G5RT06"/>
<dbReference type="Gene3D" id="3.60.40.10">
    <property type="entry name" value="PPM-type phosphatase domain"/>
    <property type="match status" value="1"/>
</dbReference>
<name>A0A1G5RT06_9FIRM</name>
<dbReference type="InterPro" id="IPR036457">
    <property type="entry name" value="PPM-type-like_dom_sf"/>
</dbReference>
<dbReference type="InterPro" id="IPR015655">
    <property type="entry name" value="PP2C"/>
</dbReference>
<dbReference type="CDD" id="cd00143">
    <property type="entry name" value="PP2Cc"/>
    <property type="match status" value="1"/>
</dbReference>
<dbReference type="SMART" id="SM00332">
    <property type="entry name" value="PP2Cc"/>
    <property type="match status" value="1"/>
</dbReference>
<dbReference type="PROSITE" id="PS51746">
    <property type="entry name" value="PPM_2"/>
    <property type="match status" value="1"/>
</dbReference>
<evidence type="ECO:0000313" key="2">
    <source>
        <dbReference type="EMBL" id="SCZ76958.1"/>
    </source>
</evidence>